<accession>A0AAJ2NNQ4</accession>
<gene>
    <name evidence="5" type="ORF">RYX45_11360</name>
</gene>
<dbReference type="GO" id="GO:0003700">
    <property type="term" value="F:DNA-binding transcription factor activity"/>
    <property type="evidence" value="ECO:0007669"/>
    <property type="project" value="InterPro"/>
</dbReference>
<dbReference type="SUPFAM" id="SSF46785">
    <property type="entry name" value="Winged helix' DNA-binding domain"/>
    <property type="match status" value="1"/>
</dbReference>
<sequence length="107" mass="12191">MKLTIPLAPSVEKPDFTLYEKQFKALADQKRLHLLAILCQQGASCVCDLTDILNLTQSKLSYHLKILLDADIITKEKRGTWNYYSINSDVINHLLSEELCCLLRPAE</sequence>
<evidence type="ECO:0000313" key="6">
    <source>
        <dbReference type="Proteomes" id="UP001285636"/>
    </source>
</evidence>
<dbReference type="InterPro" id="IPR051081">
    <property type="entry name" value="HTH_MetalResp_TranReg"/>
</dbReference>
<proteinExistence type="predicted"/>
<dbReference type="EMBL" id="JAWJAY010000002">
    <property type="protein sequence ID" value="MDV2885778.1"/>
    <property type="molecule type" value="Genomic_DNA"/>
</dbReference>
<dbReference type="PANTHER" id="PTHR33154">
    <property type="entry name" value="TRANSCRIPTIONAL REGULATOR, ARSR FAMILY"/>
    <property type="match status" value="1"/>
</dbReference>
<dbReference type="NCBIfam" id="NF033788">
    <property type="entry name" value="HTH_metalloreg"/>
    <property type="match status" value="1"/>
</dbReference>
<dbReference type="Pfam" id="PF01022">
    <property type="entry name" value="HTH_5"/>
    <property type="match status" value="1"/>
</dbReference>
<dbReference type="Proteomes" id="UP001285636">
    <property type="component" value="Unassembled WGS sequence"/>
</dbReference>
<evidence type="ECO:0000313" key="5">
    <source>
        <dbReference type="EMBL" id="MDV2885778.1"/>
    </source>
</evidence>
<organism evidence="5 6">
    <name type="scientific">Alkalihalophilus pseudofirmus</name>
    <name type="common">Bacillus pseudofirmus</name>
    <dbReference type="NCBI Taxonomy" id="79885"/>
    <lineage>
        <taxon>Bacteria</taxon>
        <taxon>Bacillati</taxon>
        <taxon>Bacillota</taxon>
        <taxon>Bacilli</taxon>
        <taxon>Bacillales</taxon>
        <taxon>Bacillaceae</taxon>
        <taxon>Alkalihalophilus</taxon>
    </lineage>
</organism>
<dbReference type="InterPro" id="IPR001845">
    <property type="entry name" value="HTH_ArsR_DNA-bd_dom"/>
</dbReference>
<dbReference type="GO" id="GO:0003677">
    <property type="term" value="F:DNA binding"/>
    <property type="evidence" value="ECO:0007669"/>
    <property type="project" value="UniProtKB-KW"/>
</dbReference>
<evidence type="ECO:0000256" key="1">
    <source>
        <dbReference type="ARBA" id="ARBA00023015"/>
    </source>
</evidence>
<dbReference type="RefSeq" id="WP_323466813.1">
    <property type="nucleotide sequence ID" value="NZ_CP144224.1"/>
</dbReference>
<dbReference type="PROSITE" id="PS50987">
    <property type="entry name" value="HTH_ARSR_2"/>
    <property type="match status" value="1"/>
</dbReference>
<reference evidence="5" key="1">
    <citation type="submission" date="2023-10" db="EMBL/GenBank/DDBJ databases">
        <title>Screening of Alkalihalophilus pseudofirmusBZ-TG-HK211 and Its Alleviation of Salt Stress on Rapeseed Growth.</title>
        <authorList>
            <person name="Zhao B."/>
            <person name="Guo T."/>
        </authorList>
    </citation>
    <scope>NUCLEOTIDE SEQUENCE</scope>
    <source>
        <strain evidence="5">BZ-TG-HK211</strain>
    </source>
</reference>
<evidence type="ECO:0000259" key="4">
    <source>
        <dbReference type="PROSITE" id="PS50987"/>
    </source>
</evidence>
<dbReference type="PANTHER" id="PTHR33154:SF18">
    <property type="entry name" value="ARSENICAL RESISTANCE OPERON REPRESSOR"/>
    <property type="match status" value="1"/>
</dbReference>
<comment type="caution">
    <text evidence="5">The sequence shown here is derived from an EMBL/GenBank/DDBJ whole genome shotgun (WGS) entry which is preliminary data.</text>
</comment>
<dbReference type="InterPro" id="IPR036390">
    <property type="entry name" value="WH_DNA-bd_sf"/>
</dbReference>
<protein>
    <submittedName>
        <fullName evidence="5">Metalloregulator ArsR/SmtB family transcription factor</fullName>
    </submittedName>
</protein>
<dbReference type="InterPro" id="IPR011991">
    <property type="entry name" value="ArsR-like_HTH"/>
</dbReference>
<keyword evidence="3" id="KW-0804">Transcription</keyword>
<dbReference type="Gene3D" id="1.10.10.10">
    <property type="entry name" value="Winged helix-like DNA-binding domain superfamily/Winged helix DNA-binding domain"/>
    <property type="match status" value="1"/>
</dbReference>
<dbReference type="AlphaFoldDB" id="A0AAJ2NNQ4"/>
<evidence type="ECO:0000256" key="2">
    <source>
        <dbReference type="ARBA" id="ARBA00023125"/>
    </source>
</evidence>
<keyword evidence="2" id="KW-0238">DNA-binding</keyword>
<dbReference type="InterPro" id="IPR036388">
    <property type="entry name" value="WH-like_DNA-bd_sf"/>
</dbReference>
<dbReference type="CDD" id="cd00090">
    <property type="entry name" value="HTH_ARSR"/>
    <property type="match status" value="1"/>
</dbReference>
<dbReference type="PROSITE" id="PS00846">
    <property type="entry name" value="HTH_ARSR_1"/>
    <property type="match status" value="1"/>
</dbReference>
<name>A0AAJ2NNQ4_ALKPS</name>
<dbReference type="SMART" id="SM00418">
    <property type="entry name" value="HTH_ARSR"/>
    <property type="match status" value="1"/>
</dbReference>
<dbReference type="PRINTS" id="PR00778">
    <property type="entry name" value="HTHARSR"/>
</dbReference>
<dbReference type="InterPro" id="IPR018334">
    <property type="entry name" value="ArsR_HTH"/>
</dbReference>
<keyword evidence="1" id="KW-0805">Transcription regulation</keyword>
<evidence type="ECO:0000256" key="3">
    <source>
        <dbReference type="ARBA" id="ARBA00023163"/>
    </source>
</evidence>
<feature type="domain" description="HTH arsR-type" evidence="4">
    <location>
        <begin position="11"/>
        <end position="106"/>
    </location>
</feature>